<dbReference type="Proteomes" id="UP000184148">
    <property type="component" value="Unassembled WGS sequence"/>
</dbReference>
<proteinExistence type="predicted"/>
<evidence type="ECO:0008006" key="3">
    <source>
        <dbReference type="Google" id="ProtNLM"/>
    </source>
</evidence>
<reference evidence="2" key="1">
    <citation type="submission" date="2016-11" db="EMBL/GenBank/DDBJ databases">
        <authorList>
            <person name="Varghese N."/>
            <person name="Submissions S."/>
        </authorList>
    </citation>
    <scope>NUCLEOTIDE SEQUENCE [LARGE SCALE GENOMIC DNA]</scope>
    <source>
        <strain evidence="2">DSM 12395</strain>
    </source>
</reference>
<organism evidence="1 2">
    <name type="scientific">Desulforamulus putei DSM 12395</name>
    <dbReference type="NCBI Taxonomy" id="1121429"/>
    <lineage>
        <taxon>Bacteria</taxon>
        <taxon>Bacillati</taxon>
        <taxon>Bacillota</taxon>
        <taxon>Clostridia</taxon>
        <taxon>Eubacteriales</taxon>
        <taxon>Peptococcaceae</taxon>
        <taxon>Desulforamulus</taxon>
    </lineage>
</organism>
<protein>
    <recommendedName>
        <fullName evidence="3">DUF1850 domain-containing protein</fullName>
    </recommendedName>
</protein>
<sequence length="178" mass="20047">MTGLFRRRTGRIWVLASIVLAVLLLVPLPTLLLSSQQGEPVLLLPMLFDQSFTVEYIHSVNKTPVQEHFILAPGNDLLLTSTTFKALGVGTPFLPEEGKLENRSGVYVLSGINRHFKQINMAFMPLTRHALVYRGKRYDFKDYFPPGSLIALQAKPCSLAKIIALNIWKEVKLDRSQL</sequence>
<name>A0A1M4XZI3_9FIRM</name>
<dbReference type="STRING" id="1121429.SAMN02745133_01584"/>
<dbReference type="Pfam" id="PF08905">
    <property type="entry name" value="DUF1850"/>
    <property type="match status" value="1"/>
</dbReference>
<evidence type="ECO:0000313" key="2">
    <source>
        <dbReference type="Proteomes" id="UP000184148"/>
    </source>
</evidence>
<gene>
    <name evidence="1" type="ORF">SAMN02745133_01584</name>
</gene>
<dbReference type="AlphaFoldDB" id="A0A1M4XZI3"/>
<keyword evidence="2" id="KW-1185">Reference proteome</keyword>
<dbReference type="InterPro" id="IPR015001">
    <property type="entry name" value="DUF1850"/>
</dbReference>
<dbReference type="EMBL" id="FQUY01000009">
    <property type="protein sequence ID" value="SHE98838.1"/>
    <property type="molecule type" value="Genomic_DNA"/>
</dbReference>
<dbReference type="OrthoDB" id="4304at2"/>
<accession>A0A1M4XZI3</accession>
<evidence type="ECO:0000313" key="1">
    <source>
        <dbReference type="EMBL" id="SHE98838.1"/>
    </source>
</evidence>
<dbReference type="RefSeq" id="WP_073238313.1">
    <property type="nucleotide sequence ID" value="NZ_FQUY01000009.1"/>
</dbReference>